<dbReference type="Proteomes" id="UP000630660">
    <property type="component" value="Unassembled WGS sequence"/>
</dbReference>
<evidence type="ECO:0000256" key="4">
    <source>
        <dbReference type="ARBA" id="ARBA00022989"/>
    </source>
</evidence>
<evidence type="ECO:0000256" key="5">
    <source>
        <dbReference type="ARBA" id="ARBA00023065"/>
    </source>
</evidence>
<feature type="transmembrane region" description="Helical" evidence="7">
    <location>
        <begin position="391"/>
        <end position="411"/>
    </location>
</feature>
<feature type="transmembrane region" description="Helical" evidence="7">
    <location>
        <begin position="248"/>
        <end position="279"/>
    </location>
</feature>
<evidence type="ECO:0000313" key="10">
    <source>
        <dbReference type="Proteomes" id="UP000630660"/>
    </source>
</evidence>
<evidence type="ECO:0000313" key="9">
    <source>
        <dbReference type="EMBL" id="MBD3363600.1"/>
    </source>
</evidence>
<feature type="domain" description="PTS EIIA type-2" evidence="8">
    <location>
        <begin position="421"/>
        <end position="568"/>
    </location>
</feature>
<protein>
    <recommendedName>
        <fullName evidence="8">PTS EIIA type-2 domain-containing protein</fullName>
    </recommendedName>
</protein>
<feature type="transmembrane region" description="Helical" evidence="7">
    <location>
        <begin position="176"/>
        <end position="200"/>
    </location>
</feature>
<evidence type="ECO:0000256" key="6">
    <source>
        <dbReference type="ARBA" id="ARBA00023136"/>
    </source>
</evidence>
<sequence length="580" mass="62613">MAVSTLSEHNLLIFLLQLVILLFAARGAGELFRALKQPALIGEILVGAVFGPTILGRFLPGVHGWLFPNNPLQHSMLETVSWLGIFFLLLATGFEVNIATAWKQRRSALSVGVIGVLIPMAMGIGLAFLLPDKFIVAPDRKLIFVLFLGTAVAISAMAVISRVLHDLDILKTDIGATIISAVTVNDVLGWVAFTIVLGLATEQRLNWLAVLRICGGAVLLIAFSLTLGRKLVHKVAGWINRSKLPKPGAILTFIVLLGGLFAIISQAIGIHAALGFFFAGVMAGDTHEISENTRQTITQTMYAVFVPLFFISIGLRLDFVANFNLLAVLSITAVAIGGKLVGAWAGARLSGIRGHDSIAIGVVFIPGGAMEILIGVLALEFGLINLVLFEAIVVAAIVSSILVGPLLSIVLRLRKAFNTLEYFLPQAVISELSGDTPQELIGELCSSISDQDQMPQAEPACALVMDREEIIGTGMEKGIAIPHARLPDLTEPVFTFGRSLKGIDWNTPDGLPVKLVFLLLSPVHEKDKADVQVNILASIARVMSDHRIRKQMLDAPDREGMLRVFEAALRRDRMRHAGRR</sequence>
<feature type="transmembrane region" description="Helical" evidence="7">
    <location>
        <begin position="142"/>
        <end position="164"/>
    </location>
</feature>
<dbReference type="Pfam" id="PF00359">
    <property type="entry name" value="PTS_EIIA_2"/>
    <property type="match status" value="1"/>
</dbReference>
<feature type="transmembrane region" description="Helical" evidence="7">
    <location>
        <begin position="300"/>
        <end position="317"/>
    </location>
</feature>
<dbReference type="GO" id="GO:0015297">
    <property type="term" value="F:antiporter activity"/>
    <property type="evidence" value="ECO:0007669"/>
    <property type="project" value="InterPro"/>
</dbReference>
<evidence type="ECO:0000256" key="1">
    <source>
        <dbReference type="ARBA" id="ARBA00004141"/>
    </source>
</evidence>
<comment type="caution">
    <text evidence="9">The sequence shown here is derived from an EMBL/GenBank/DDBJ whole genome shotgun (WGS) entry which is preliminary data.</text>
</comment>
<dbReference type="EMBL" id="WJKJ01000004">
    <property type="protein sequence ID" value="MBD3363600.1"/>
    <property type="molecule type" value="Genomic_DNA"/>
</dbReference>
<dbReference type="PANTHER" id="PTHR32468">
    <property type="entry name" value="CATION/H + ANTIPORTER"/>
    <property type="match status" value="1"/>
</dbReference>
<dbReference type="PROSITE" id="PS51094">
    <property type="entry name" value="PTS_EIIA_TYPE_2"/>
    <property type="match status" value="1"/>
</dbReference>
<accession>A0A9D5QD06</accession>
<dbReference type="Pfam" id="PF00999">
    <property type="entry name" value="Na_H_Exchanger"/>
    <property type="match status" value="1"/>
</dbReference>
<evidence type="ECO:0000259" key="8">
    <source>
        <dbReference type="PROSITE" id="PS51094"/>
    </source>
</evidence>
<evidence type="ECO:0000256" key="3">
    <source>
        <dbReference type="ARBA" id="ARBA00022692"/>
    </source>
</evidence>
<organism evidence="9 10">
    <name type="scientific">candidate division WOR-3 bacterium</name>
    <dbReference type="NCBI Taxonomy" id="2052148"/>
    <lineage>
        <taxon>Bacteria</taxon>
        <taxon>Bacteria division WOR-3</taxon>
    </lineage>
</organism>
<dbReference type="InterPro" id="IPR038770">
    <property type="entry name" value="Na+/solute_symporter_sf"/>
</dbReference>
<proteinExistence type="predicted"/>
<name>A0A9D5QD06_UNCW3</name>
<dbReference type="AlphaFoldDB" id="A0A9D5QD06"/>
<keyword evidence="4 7" id="KW-1133">Transmembrane helix</keyword>
<feature type="transmembrane region" description="Helical" evidence="7">
    <location>
        <begin position="80"/>
        <end position="102"/>
    </location>
</feature>
<feature type="transmembrane region" description="Helical" evidence="7">
    <location>
        <begin position="108"/>
        <end position="130"/>
    </location>
</feature>
<evidence type="ECO:0000256" key="7">
    <source>
        <dbReference type="SAM" id="Phobius"/>
    </source>
</evidence>
<feature type="transmembrane region" description="Helical" evidence="7">
    <location>
        <begin position="323"/>
        <end position="346"/>
    </location>
</feature>
<dbReference type="Gene3D" id="1.20.1530.20">
    <property type="match status" value="1"/>
</dbReference>
<feature type="transmembrane region" description="Helical" evidence="7">
    <location>
        <begin position="358"/>
        <end position="379"/>
    </location>
</feature>
<feature type="transmembrane region" description="Helical" evidence="7">
    <location>
        <begin position="207"/>
        <end position="228"/>
    </location>
</feature>
<keyword evidence="2" id="KW-0813">Transport</keyword>
<dbReference type="InterPro" id="IPR016152">
    <property type="entry name" value="PTrfase/Anion_transptr"/>
</dbReference>
<dbReference type="InterPro" id="IPR002178">
    <property type="entry name" value="PTS_EIIA_type-2_dom"/>
</dbReference>
<keyword evidence="5" id="KW-0406">Ion transport</keyword>
<dbReference type="SUPFAM" id="SSF55804">
    <property type="entry name" value="Phoshotransferase/anion transport protein"/>
    <property type="match status" value="1"/>
</dbReference>
<evidence type="ECO:0000256" key="2">
    <source>
        <dbReference type="ARBA" id="ARBA00022448"/>
    </source>
</evidence>
<dbReference type="PANTHER" id="PTHR32468:SF0">
    <property type="entry name" value="K(+)_H(+) ANTIPORTER 1"/>
    <property type="match status" value="1"/>
</dbReference>
<comment type="subcellular location">
    <subcellularLocation>
        <location evidence="1">Membrane</location>
        <topology evidence="1">Multi-pass membrane protein</topology>
    </subcellularLocation>
</comment>
<feature type="transmembrane region" description="Helical" evidence="7">
    <location>
        <begin position="37"/>
        <end position="59"/>
    </location>
</feature>
<reference evidence="9" key="1">
    <citation type="submission" date="2019-11" db="EMBL/GenBank/DDBJ databases">
        <title>Microbial mats filling the niche in hypersaline microbial mats.</title>
        <authorList>
            <person name="Wong H.L."/>
            <person name="Macleod F.I."/>
            <person name="White R.A. III"/>
            <person name="Burns B.P."/>
        </authorList>
    </citation>
    <scope>NUCLEOTIDE SEQUENCE</scope>
    <source>
        <strain evidence="9">Bin_327</strain>
    </source>
</reference>
<dbReference type="GO" id="GO:0016020">
    <property type="term" value="C:membrane"/>
    <property type="evidence" value="ECO:0007669"/>
    <property type="project" value="UniProtKB-SubCell"/>
</dbReference>
<keyword evidence="6 7" id="KW-0472">Membrane</keyword>
<keyword evidence="3 7" id="KW-0812">Transmembrane</keyword>
<dbReference type="Gene3D" id="3.40.930.10">
    <property type="entry name" value="Mannitol-specific EII, Chain A"/>
    <property type="match status" value="1"/>
</dbReference>
<dbReference type="InterPro" id="IPR006153">
    <property type="entry name" value="Cation/H_exchanger_TM"/>
</dbReference>
<dbReference type="InterPro" id="IPR050794">
    <property type="entry name" value="CPA2_transporter"/>
</dbReference>
<dbReference type="CDD" id="cd00211">
    <property type="entry name" value="PTS_IIA_fru"/>
    <property type="match status" value="1"/>
</dbReference>
<gene>
    <name evidence="9" type="ORF">GF359_00125</name>
</gene>
<dbReference type="GO" id="GO:1902600">
    <property type="term" value="P:proton transmembrane transport"/>
    <property type="evidence" value="ECO:0007669"/>
    <property type="project" value="InterPro"/>
</dbReference>